<dbReference type="Pfam" id="PF03942">
    <property type="entry name" value="DTW"/>
    <property type="match status" value="1"/>
</dbReference>
<dbReference type="RefSeq" id="WP_083825738.1">
    <property type="nucleotide sequence ID" value="NZ_JH393257.1"/>
</dbReference>
<keyword evidence="8" id="KW-1185">Reference proteome</keyword>
<dbReference type="InterPro" id="IPR039262">
    <property type="entry name" value="DTWD2/TAPT"/>
</dbReference>
<dbReference type="EMBL" id="NPEY01000001">
    <property type="protein sequence ID" value="OZT75813.1"/>
    <property type="molecule type" value="Genomic_DNA"/>
</dbReference>
<dbReference type="Proteomes" id="UP000216538">
    <property type="component" value="Unassembled WGS sequence"/>
</dbReference>
<evidence type="ECO:0000256" key="2">
    <source>
        <dbReference type="ARBA" id="ARBA00022679"/>
    </source>
</evidence>
<feature type="region of interest" description="Disordered" evidence="5">
    <location>
        <begin position="1"/>
        <end position="41"/>
    </location>
</feature>
<reference evidence="7 8" key="1">
    <citation type="submission" date="2017-07" db="EMBL/GenBank/DDBJ databases">
        <title>Shotgun whole genome sequences of three halophilic bacterial isolates.</title>
        <authorList>
            <person name="Pozzo T."/>
            <person name="Higdon S.M."/>
            <person name="Quillaguaman J."/>
        </authorList>
    </citation>
    <scope>NUCLEOTIDE SEQUENCE [LARGE SCALE GENOMIC DNA]</scope>
    <source>
        <strain evidence="7 8">LC1</strain>
    </source>
</reference>
<dbReference type="InterPro" id="IPR005636">
    <property type="entry name" value="DTW"/>
</dbReference>
<evidence type="ECO:0000256" key="4">
    <source>
        <dbReference type="ARBA" id="ARBA00022694"/>
    </source>
</evidence>
<evidence type="ECO:0000313" key="7">
    <source>
        <dbReference type="EMBL" id="OZT75813.1"/>
    </source>
</evidence>
<keyword evidence="2" id="KW-0808">Transferase</keyword>
<accession>A0ABX4GEN1</accession>
<protein>
    <recommendedName>
        <fullName evidence="1">tRNA-uridine aminocarboxypropyltransferase</fullName>
        <ecNumber evidence="1">2.5.1.25</ecNumber>
    </recommendedName>
</protein>
<organism evidence="7 8">
    <name type="scientific">Vreelandella boliviensis LC1</name>
    <dbReference type="NCBI Taxonomy" id="1072583"/>
    <lineage>
        <taxon>Bacteria</taxon>
        <taxon>Pseudomonadati</taxon>
        <taxon>Pseudomonadota</taxon>
        <taxon>Gammaproteobacteria</taxon>
        <taxon>Oceanospirillales</taxon>
        <taxon>Halomonadaceae</taxon>
        <taxon>Vreelandella</taxon>
    </lineage>
</organism>
<evidence type="ECO:0000256" key="1">
    <source>
        <dbReference type="ARBA" id="ARBA00012386"/>
    </source>
</evidence>
<evidence type="ECO:0000256" key="3">
    <source>
        <dbReference type="ARBA" id="ARBA00022691"/>
    </source>
</evidence>
<dbReference type="SMART" id="SM01144">
    <property type="entry name" value="DTW"/>
    <property type="match status" value="1"/>
</dbReference>
<name>A0ABX4GEN1_9GAMM</name>
<evidence type="ECO:0000259" key="6">
    <source>
        <dbReference type="SMART" id="SM01144"/>
    </source>
</evidence>
<dbReference type="EC" id="2.5.1.25" evidence="1"/>
<proteinExistence type="predicted"/>
<keyword evidence="4" id="KW-0819">tRNA processing</keyword>
<evidence type="ECO:0000313" key="8">
    <source>
        <dbReference type="Proteomes" id="UP000216538"/>
    </source>
</evidence>
<dbReference type="PANTHER" id="PTHR21392">
    <property type="entry name" value="TRNA-URIDINE AMINOCARBOXYPROPYLTRANSFERASE 2"/>
    <property type="match status" value="1"/>
</dbReference>
<gene>
    <name evidence="7" type="ORF">CE457_00885</name>
</gene>
<feature type="compositionally biased region" description="Basic and acidic residues" evidence="5">
    <location>
        <begin position="31"/>
        <end position="41"/>
    </location>
</feature>
<dbReference type="PANTHER" id="PTHR21392:SF1">
    <property type="entry name" value="TRNA-URIDINE AMINOCARBOXYPROPYLTRANSFERASE"/>
    <property type="match status" value="1"/>
</dbReference>
<feature type="domain" description="DTW" evidence="6">
    <location>
        <begin position="48"/>
        <end position="245"/>
    </location>
</feature>
<keyword evidence="3" id="KW-0949">S-adenosyl-L-methionine</keyword>
<comment type="caution">
    <text evidence="7">The sequence shown here is derived from an EMBL/GenBank/DDBJ whole genome shotgun (WGS) entry which is preliminary data.</text>
</comment>
<evidence type="ECO:0000256" key="5">
    <source>
        <dbReference type="SAM" id="MobiDB-lite"/>
    </source>
</evidence>
<sequence>MSAFDSPVDKSPVDKSSVNDRSVVGSGDSLTSEHSRPPRREFKARGSFVTRCDNCQLPVLNCLCPYQVKAESHAQVWLLTHPLEHFKPTNTGRLIGDVITTTQVFTWYRVAPDAQLAALLKDPRYAPFVIFPDDQPDYADRVVGIEAVHAAKAQARIPVFIILDGTWRQARRMFRKSAYLDALPVLPLRTERETRYRLRKPASKAHLCTAEVAIELLRQGGDTTAAAVLDDYFEVFNDSYAASRLHHKIDPPTAAMRRLAAKQCTGDSESGHPGAHSGA</sequence>